<protein>
    <submittedName>
        <fullName evidence="1">Uncharacterized protein</fullName>
    </submittedName>
</protein>
<dbReference type="EMBL" id="JAIZAY010000001">
    <property type="protein sequence ID" value="KAJ8048483.1"/>
    <property type="molecule type" value="Genomic_DNA"/>
</dbReference>
<comment type="caution">
    <text evidence="1">The sequence shown here is derived from an EMBL/GenBank/DDBJ whole genome shotgun (WGS) entry which is preliminary data.</text>
</comment>
<proteinExistence type="predicted"/>
<sequence length="360" mass="40302">MASNGDVPTSVDEEIVSLRQSCNGYVGNLTRRYNELERLMLNADNVAEVETKYAQLEEVYQLYVVKFQALKEKLGSGPDAEKAVSEFEARNQNRMEFSQRVTEYQNGAKSKEVLPGKEQTDIPLGLGDIAAGGQGSPACSSMCSRKSSTSSAKLREAKLKQELARLKLIQLERKQTLEKQKVEFVQRMEYLDAQDESERADLEVRMWQEETSGYPSLKEEFIKPQWTSGGTTGQVPKNLYASMYNVGHETHNDPINVKIGEGNDKSEIKRPLAAVRNDAPEPFSQSLNAGNDEAKCSKVPESDMTRLFQSISLSMNIPKPELISFDGDPAAYWGFINSFDTNIALRVPDDRSKLTVFNFV</sequence>
<dbReference type="Proteomes" id="UP001152320">
    <property type="component" value="Chromosome 1"/>
</dbReference>
<evidence type="ECO:0000313" key="2">
    <source>
        <dbReference type="Proteomes" id="UP001152320"/>
    </source>
</evidence>
<organism evidence="1 2">
    <name type="scientific">Holothuria leucospilota</name>
    <name type="common">Black long sea cucumber</name>
    <name type="synonym">Mertensiothuria leucospilota</name>
    <dbReference type="NCBI Taxonomy" id="206669"/>
    <lineage>
        <taxon>Eukaryota</taxon>
        <taxon>Metazoa</taxon>
        <taxon>Echinodermata</taxon>
        <taxon>Eleutherozoa</taxon>
        <taxon>Echinozoa</taxon>
        <taxon>Holothuroidea</taxon>
        <taxon>Aspidochirotacea</taxon>
        <taxon>Aspidochirotida</taxon>
        <taxon>Holothuriidae</taxon>
        <taxon>Holothuria</taxon>
    </lineage>
</organism>
<dbReference type="PANTHER" id="PTHR47331">
    <property type="entry name" value="PHD-TYPE DOMAIN-CONTAINING PROTEIN"/>
    <property type="match status" value="1"/>
</dbReference>
<accession>A0A9Q1CNI8</accession>
<name>A0A9Q1CNI8_HOLLE</name>
<keyword evidence="2" id="KW-1185">Reference proteome</keyword>
<gene>
    <name evidence="1" type="ORF">HOLleu_00821</name>
</gene>
<dbReference type="AlphaFoldDB" id="A0A9Q1CNI8"/>
<evidence type="ECO:0000313" key="1">
    <source>
        <dbReference type="EMBL" id="KAJ8048483.1"/>
    </source>
</evidence>
<reference evidence="1" key="1">
    <citation type="submission" date="2021-10" db="EMBL/GenBank/DDBJ databases">
        <title>Tropical sea cucumber genome reveals ecological adaptation and Cuvierian tubules defense mechanism.</title>
        <authorList>
            <person name="Chen T."/>
        </authorList>
    </citation>
    <scope>NUCLEOTIDE SEQUENCE</scope>
    <source>
        <strain evidence="1">Nanhai2018</strain>
        <tissue evidence="1">Muscle</tissue>
    </source>
</reference>